<keyword evidence="1" id="KW-1133">Transmembrane helix</keyword>
<feature type="transmembrane region" description="Helical" evidence="1">
    <location>
        <begin position="184"/>
        <end position="209"/>
    </location>
</feature>
<accession>A0A4R5AH16</accession>
<feature type="signal peptide" evidence="2">
    <location>
        <begin position="1"/>
        <end position="22"/>
    </location>
</feature>
<dbReference type="EMBL" id="SMLB01000008">
    <property type="protein sequence ID" value="TDD70696.1"/>
    <property type="molecule type" value="Genomic_DNA"/>
</dbReference>
<dbReference type="RefSeq" id="WP_132102713.1">
    <property type="nucleotide sequence ID" value="NZ_SMLB01000008.1"/>
</dbReference>
<gene>
    <name evidence="3" type="ORF">E1262_08580</name>
</gene>
<dbReference type="OrthoDB" id="5192639at2"/>
<evidence type="ECO:0000256" key="2">
    <source>
        <dbReference type="SAM" id="SignalP"/>
    </source>
</evidence>
<reference evidence="3 4" key="1">
    <citation type="submission" date="2019-02" db="EMBL/GenBank/DDBJ databases">
        <title>Draft genome sequences of novel Actinobacteria.</title>
        <authorList>
            <person name="Sahin N."/>
            <person name="Ay H."/>
            <person name="Saygin H."/>
        </authorList>
    </citation>
    <scope>NUCLEOTIDE SEQUENCE [LARGE SCALE GENOMIC DNA]</scope>
    <source>
        <strain evidence="3 4">8K307</strain>
    </source>
</reference>
<proteinExistence type="predicted"/>
<feature type="chain" id="PRO_5020772447" description="TPM domain-containing protein" evidence="2">
    <location>
        <begin position="23"/>
        <end position="216"/>
    </location>
</feature>
<evidence type="ECO:0000313" key="4">
    <source>
        <dbReference type="Proteomes" id="UP000295217"/>
    </source>
</evidence>
<evidence type="ECO:0008006" key="5">
    <source>
        <dbReference type="Google" id="ProtNLM"/>
    </source>
</evidence>
<keyword evidence="2" id="KW-0732">Signal</keyword>
<keyword evidence="4" id="KW-1185">Reference proteome</keyword>
<name>A0A4R5AH16_9ACTN</name>
<keyword evidence="1" id="KW-0812">Transmembrane</keyword>
<protein>
    <recommendedName>
        <fullName evidence="5">TPM domain-containing protein</fullName>
    </recommendedName>
</protein>
<evidence type="ECO:0000256" key="1">
    <source>
        <dbReference type="SAM" id="Phobius"/>
    </source>
</evidence>
<comment type="caution">
    <text evidence="3">The sequence shown here is derived from an EMBL/GenBank/DDBJ whole genome shotgun (WGS) entry which is preliminary data.</text>
</comment>
<dbReference type="AlphaFoldDB" id="A0A4R5AH16"/>
<dbReference type="Proteomes" id="UP000295217">
    <property type="component" value="Unassembled WGS sequence"/>
</dbReference>
<keyword evidence="1" id="KW-0472">Membrane</keyword>
<evidence type="ECO:0000313" key="3">
    <source>
        <dbReference type="EMBL" id="TDD70696.1"/>
    </source>
</evidence>
<sequence>MRRRLVGLLITLVCAAAGGAVAWWLAAPTVTPDPPLAERARAAAAVLADTHVYVDPSVEDLFTEQELGRLDAAAAASDPQVFLVVWPNSRQAGYDSPADVLHQIGALTDRPGLYIEVSPDDDVYSTDVGITAEYFSVYGALDGAWTSAAETARLLEEIAENDGREYTLGEDTGSDYWGGAGETIAAGLVIGGFSGIGAGLLGLVGWALARRRKAAA</sequence>
<organism evidence="3 4">
    <name type="scientific">Jiangella aurantiaca</name>
    <dbReference type="NCBI Taxonomy" id="2530373"/>
    <lineage>
        <taxon>Bacteria</taxon>
        <taxon>Bacillati</taxon>
        <taxon>Actinomycetota</taxon>
        <taxon>Actinomycetes</taxon>
        <taxon>Jiangellales</taxon>
        <taxon>Jiangellaceae</taxon>
        <taxon>Jiangella</taxon>
    </lineage>
</organism>